<dbReference type="AlphaFoldDB" id="F2AV75"/>
<dbReference type="CDD" id="cd04301">
    <property type="entry name" value="NAT_SF"/>
    <property type="match status" value="1"/>
</dbReference>
<dbReference type="PANTHER" id="PTHR43451">
    <property type="entry name" value="ACETYLTRANSFERASE (GNAT) FAMILY PROTEIN"/>
    <property type="match status" value="1"/>
</dbReference>
<dbReference type="GO" id="GO:0016747">
    <property type="term" value="F:acyltransferase activity, transferring groups other than amino-acyl groups"/>
    <property type="evidence" value="ECO:0007669"/>
    <property type="project" value="InterPro"/>
</dbReference>
<accession>F2AV75</accession>
<dbReference type="PROSITE" id="PS51186">
    <property type="entry name" value="GNAT"/>
    <property type="match status" value="1"/>
</dbReference>
<name>F2AV75_RHOBT</name>
<sequence>MKLRPFHVEDAMDCWRLFRDTVHRVNCRDYSESQLNAWAPETVDLDCWTQRFEGRVAVVVESGAQLIGFADMSHDGHLDRLFVSADHQRRGVAKRMWQELRSQVERLGIRAVFTEASITAKPFFESVGFRVIKCQQVQCRGVSLTNYRMEWRQKTTLNSG</sequence>
<dbReference type="Proteomes" id="UP000006222">
    <property type="component" value="Unassembled WGS sequence"/>
</dbReference>
<reference evidence="2 3" key="1">
    <citation type="journal article" date="2013" name="Mar. Genomics">
        <title>Expression of sulfatases in Rhodopirellula baltica and the diversity of sulfatases in the genus Rhodopirellula.</title>
        <authorList>
            <person name="Wegner C.E."/>
            <person name="Richter-Heitmann T."/>
            <person name="Klindworth A."/>
            <person name="Klockow C."/>
            <person name="Richter M."/>
            <person name="Achstetter T."/>
            <person name="Glockner F.O."/>
            <person name="Harder J."/>
        </authorList>
    </citation>
    <scope>NUCLEOTIDE SEQUENCE [LARGE SCALE GENOMIC DNA]</scope>
    <source>
        <strain evidence="2 3">WH47</strain>
    </source>
</reference>
<comment type="caution">
    <text evidence="2">The sequence shown here is derived from an EMBL/GenBank/DDBJ whole genome shotgun (WGS) entry which is preliminary data.</text>
</comment>
<keyword evidence="2" id="KW-0808">Transferase</keyword>
<evidence type="ECO:0000313" key="2">
    <source>
        <dbReference type="EMBL" id="EGF26421.1"/>
    </source>
</evidence>
<dbReference type="Pfam" id="PF13673">
    <property type="entry name" value="Acetyltransf_10"/>
    <property type="match status" value="1"/>
</dbReference>
<evidence type="ECO:0000259" key="1">
    <source>
        <dbReference type="PROSITE" id="PS51186"/>
    </source>
</evidence>
<proteinExistence type="predicted"/>
<evidence type="ECO:0000313" key="3">
    <source>
        <dbReference type="Proteomes" id="UP000006222"/>
    </source>
</evidence>
<dbReference type="InterPro" id="IPR000182">
    <property type="entry name" value="GNAT_dom"/>
</dbReference>
<protein>
    <submittedName>
        <fullName evidence="2">GCN5-related N-acetyltransferase</fullName>
    </submittedName>
</protein>
<dbReference type="EMBL" id="AFAR01000185">
    <property type="protein sequence ID" value="EGF26421.1"/>
    <property type="molecule type" value="Genomic_DNA"/>
</dbReference>
<dbReference type="Gene3D" id="3.40.630.30">
    <property type="match status" value="1"/>
</dbReference>
<gene>
    <name evidence="2" type="ORF">RBWH47_01728</name>
</gene>
<dbReference type="RefSeq" id="WP_007327535.1">
    <property type="nucleotide sequence ID" value="NZ_AFAR01000185.1"/>
</dbReference>
<organism evidence="2 3">
    <name type="scientific">Rhodopirellula baltica WH47</name>
    <dbReference type="NCBI Taxonomy" id="991778"/>
    <lineage>
        <taxon>Bacteria</taxon>
        <taxon>Pseudomonadati</taxon>
        <taxon>Planctomycetota</taxon>
        <taxon>Planctomycetia</taxon>
        <taxon>Pirellulales</taxon>
        <taxon>Pirellulaceae</taxon>
        <taxon>Rhodopirellula</taxon>
    </lineage>
</organism>
<dbReference type="PANTHER" id="PTHR43451:SF1">
    <property type="entry name" value="ACETYLTRANSFERASE"/>
    <property type="match status" value="1"/>
</dbReference>
<feature type="domain" description="N-acetyltransferase" evidence="1">
    <location>
        <begin position="1"/>
        <end position="154"/>
    </location>
</feature>
<dbReference type="PATRIC" id="fig|991778.3.peg.3853"/>
<dbReference type="SUPFAM" id="SSF55729">
    <property type="entry name" value="Acyl-CoA N-acyltransferases (Nat)"/>
    <property type="match status" value="1"/>
</dbReference>
<dbReference type="InterPro" id="IPR016181">
    <property type="entry name" value="Acyl_CoA_acyltransferase"/>
</dbReference>
<dbReference type="InterPro" id="IPR052564">
    <property type="entry name" value="N-acetyltrans/Recomb-assoc"/>
</dbReference>